<dbReference type="EMBL" id="BMZH01000004">
    <property type="protein sequence ID" value="GHA91584.1"/>
    <property type="molecule type" value="Genomic_DNA"/>
</dbReference>
<organism evidence="2 3">
    <name type="scientific">Algimonas arctica</name>
    <dbReference type="NCBI Taxonomy" id="1479486"/>
    <lineage>
        <taxon>Bacteria</taxon>
        <taxon>Pseudomonadati</taxon>
        <taxon>Pseudomonadota</taxon>
        <taxon>Alphaproteobacteria</taxon>
        <taxon>Maricaulales</taxon>
        <taxon>Robiginitomaculaceae</taxon>
        <taxon>Algimonas</taxon>
    </lineage>
</organism>
<evidence type="ECO:0000313" key="3">
    <source>
        <dbReference type="Proteomes" id="UP000634004"/>
    </source>
</evidence>
<accession>A0A8J3G249</accession>
<reference evidence="2" key="2">
    <citation type="submission" date="2020-09" db="EMBL/GenBank/DDBJ databases">
        <authorList>
            <person name="Sun Q."/>
            <person name="Kim S."/>
        </authorList>
    </citation>
    <scope>NUCLEOTIDE SEQUENCE</scope>
    <source>
        <strain evidence="2">KCTC 32513</strain>
    </source>
</reference>
<evidence type="ECO:0000256" key="1">
    <source>
        <dbReference type="SAM" id="MobiDB-lite"/>
    </source>
</evidence>
<keyword evidence="3" id="KW-1185">Reference proteome</keyword>
<dbReference type="AlphaFoldDB" id="A0A8J3G249"/>
<feature type="compositionally biased region" description="Polar residues" evidence="1">
    <location>
        <begin position="140"/>
        <end position="157"/>
    </location>
</feature>
<sequence length="170" mass="18191">MRLFGARLQDIIMKLASTAIVSALLGLLITAPAFASPDVYVVNFRHAKDIKSQQLDSQLSTALNIAQVNAEEVVIDTTTAAKWEKAAHDAFNRDIVPVFNKWVGLPGFAAVVDAKSKTIIGCIDATRTTTDMANDISTMTRSANGQPRMTQASTSVAGSPCPATFNQPPR</sequence>
<dbReference type="Proteomes" id="UP000634004">
    <property type="component" value="Unassembled WGS sequence"/>
</dbReference>
<reference evidence="2" key="1">
    <citation type="journal article" date="2014" name="Int. J. Syst. Evol. Microbiol.">
        <title>Complete genome sequence of Corynebacterium casei LMG S-19264T (=DSM 44701T), isolated from a smear-ripened cheese.</title>
        <authorList>
            <consortium name="US DOE Joint Genome Institute (JGI-PGF)"/>
            <person name="Walter F."/>
            <person name="Albersmeier A."/>
            <person name="Kalinowski J."/>
            <person name="Ruckert C."/>
        </authorList>
    </citation>
    <scope>NUCLEOTIDE SEQUENCE</scope>
    <source>
        <strain evidence="2">KCTC 32513</strain>
    </source>
</reference>
<protein>
    <submittedName>
        <fullName evidence="2">Uncharacterized protein</fullName>
    </submittedName>
</protein>
<comment type="caution">
    <text evidence="2">The sequence shown here is derived from an EMBL/GenBank/DDBJ whole genome shotgun (WGS) entry which is preliminary data.</text>
</comment>
<feature type="region of interest" description="Disordered" evidence="1">
    <location>
        <begin position="140"/>
        <end position="170"/>
    </location>
</feature>
<proteinExistence type="predicted"/>
<evidence type="ECO:0000313" key="2">
    <source>
        <dbReference type="EMBL" id="GHA91584.1"/>
    </source>
</evidence>
<gene>
    <name evidence="2" type="ORF">GCM10009069_13460</name>
</gene>
<name>A0A8J3G249_9PROT</name>